<dbReference type="PANTHER" id="PTHR24346:SF30">
    <property type="entry name" value="MATERNAL EMBRYONIC LEUCINE ZIPPER KINASE"/>
    <property type="match status" value="1"/>
</dbReference>
<feature type="domain" description="Protein kinase" evidence="4">
    <location>
        <begin position="564"/>
        <end position="893"/>
    </location>
</feature>
<feature type="compositionally biased region" description="Low complexity" evidence="3">
    <location>
        <begin position="364"/>
        <end position="376"/>
    </location>
</feature>
<evidence type="ECO:0000313" key="6">
    <source>
        <dbReference type="Proteomes" id="UP000777482"/>
    </source>
</evidence>
<organism evidence="5 6">
    <name type="scientific">Rhodotorula mucilaginosa</name>
    <name type="common">Yeast</name>
    <name type="synonym">Rhodotorula rubra</name>
    <dbReference type="NCBI Taxonomy" id="5537"/>
    <lineage>
        <taxon>Eukaryota</taxon>
        <taxon>Fungi</taxon>
        <taxon>Dikarya</taxon>
        <taxon>Basidiomycota</taxon>
        <taxon>Pucciniomycotina</taxon>
        <taxon>Microbotryomycetes</taxon>
        <taxon>Sporidiobolales</taxon>
        <taxon>Sporidiobolaceae</taxon>
        <taxon>Rhodotorula</taxon>
    </lineage>
</organism>
<feature type="compositionally biased region" description="Polar residues" evidence="3">
    <location>
        <begin position="392"/>
        <end position="402"/>
    </location>
</feature>
<feature type="compositionally biased region" description="Polar residues" evidence="3">
    <location>
        <begin position="281"/>
        <end position="292"/>
    </location>
</feature>
<dbReference type="GO" id="GO:0035556">
    <property type="term" value="P:intracellular signal transduction"/>
    <property type="evidence" value="ECO:0007669"/>
    <property type="project" value="TreeGrafter"/>
</dbReference>
<dbReference type="AlphaFoldDB" id="A0A9P7B9P5"/>
<dbReference type="PROSITE" id="PS00108">
    <property type="entry name" value="PROTEIN_KINASE_ST"/>
    <property type="match status" value="1"/>
</dbReference>
<keyword evidence="1" id="KW-0547">Nucleotide-binding</keyword>
<feature type="compositionally biased region" description="Low complexity" evidence="3">
    <location>
        <begin position="824"/>
        <end position="836"/>
    </location>
</feature>
<feature type="compositionally biased region" description="Basic and acidic residues" evidence="3">
    <location>
        <begin position="511"/>
        <end position="540"/>
    </location>
</feature>
<protein>
    <recommendedName>
        <fullName evidence="4">Protein kinase domain-containing protein</fullName>
    </recommendedName>
</protein>
<dbReference type="OrthoDB" id="289250at2759"/>
<feature type="compositionally biased region" description="Low complexity" evidence="3">
    <location>
        <begin position="309"/>
        <end position="324"/>
    </location>
</feature>
<feature type="region of interest" description="Disordered" evidence="3">
    <location>
        <begin position="443"/>
        <end position="462"/>
    </location>
</feature>
<gene>
    <name evidence="5" type="ORF">C6P46_004272</name>
</gene>
<dbReference type="InterPro" id="IPR000719">
    <property type="entry name" value="Prot_kinase_dom"/>
</dbReference>
<dbReference type="EMBL" id="PUHQ01000004">
    <property type="protein sequence ID" value="KAG0666606.1"/>
    <property type="molecule type" value="Genomic_DNA"/>
</dbReference>
<name>A0A9P7B9P5_RHOMI</name>
<dbReference type="Proteomes" id="UP000777482">
    <property type="component" value="Unassembled WGS sequence"/>
</dbReference>
<sequence length="925" mass="99543">MSKDASTPRENNKSLIAAPSLQPAPSAKRRRTEESLCTTCYLYPERIGCPPAVERPAVLSAAPLDQDATRSTNKTRLCTIDCSTADLLGPLAYTPQASIVHLFRAASIAGALWGRDSRRSGPAPSRVRRKPRTPSQCAYSTPFTKETLSAQCDMSSVRTQPKPALRLSLAPQAESLPSTPGSSSRRIASWGSAASSETYQKLAAYGDQSMTALPSPLPSPLEGQEWGFLPNQPRRNRSDTAGTGTSWLDGWGGSIGTNGTQRGGVDDGTRTPGANEFGAFPSTSTSAISNGVATPETGRKATARSKTLSFFGTGSTSDDSGGALSPPPNPPSRQNSLRQRPEPSATLPLPPSPGWDHVVDPMRSSVASSSGGSWLDRSSDDKSTWNRGRGSSIGSVASTEGSVSRWPSLRASNSRYASPDRQEHSFTSDADVSDLRPRSAALNTSVLPSASDMSATGSASAALPRPLSQLPSAIDVPSSMPRSRFVTLDTLDSASPVTPSMRRGFVDLDDTSDRSFDGMGDIPRERVGPPRQSCEQERRPPSPVHEPEDDTAPQLQHGDRLGDFVIERALGKGAFSRVALARRSEAFERPRPKTGHARTASRDGGSDGGLVALKLVRRKACEGNERMRISVMREVEVLKVRSFTTPIYTALVLEYCDGGELFDFLASWHPHLSESLARRIFGELLSAVGWMHEICLVHRDIKLENILLTARPFPCASPSAVLSTLPTPFVKLTDFGLSRFVNPASPLLATRCGSEEYAAPELIMGKMYDGRQTDAWALGVVLYAIVTGVMPFVESVSGGSRARKAYLLKIAKADFRWPGQTSLSRTSSLSAASPPSHARGVSDSVSTAPGSTSNSPHMLRLVSPAVVTLVERLLVRDPAKRATVSQVWDMEWMQGEGRPERRSGILRRQQLEQSRHRLGSESWEA</sequence>
<feature type="region of interest" description="Disordered" evidence="3">
    <location>
        <begin position="231"/>
        <end position="437"/>
    </location>
</feature>
<feature type="region of interest" description="Disordered" evidence="3">
    <location>
        <begin position="502"/>
        <end position="558"/>
    </location>
</feature>
<evidence type="ECO:0000313" key="5">
    <source>
        <dbReference type="EMBL" id="KAG0666606.1"/>
    </source>
</evidence>
<dbReference type="SUPFAM" id="SSF56112">
    <property type="entry name" value="Protein kinase-like (PK-like)"/>
    <property type="match status" value="1"/>
</dbReference>
<accession>A0A9P7B9P5</accession>
<dbReference type="GO" id="GO:0005524">
    <property type="term" value="F:ATP binding"/>
    <property type="evidence" value="ECO:0007669"/>
    <property type="project" value="UniProtKB-KW"/>
</dbReference>
<proteinExistence type="predicted"/>
<feature type="compositionally biased region" description="Basic and acidic residues" evidence="3">
    <location>
        <begin position="1"/>
        <end position="12"/>
    </location>
</feature>
<feature type="compositionally biased region" description="Polar residues" evidence="3">
    <location>
        <begin position="443"/>
        <end position="459"/>
    </location>
</feature>
<keyword evidence="2" id="KW-0067">ATP-binding</keyword>
<dbReference type="GO" id="GO:0005737">
    <property type="term" value="C:cytoplasm"/>
    <property type="evidence" value="ECO:0007669"/>
    <property type="project" value="TreeGrafter"/>
</dbReference>
<dbReference type="InterPro" id="IPR011009">
    <property type="entry name" value="Kinase-like_dom_sf"/>
</dbReference>
<feature type="compositionally biased region" description="Polar residues" evidence="3">
    <location>
        <begin position="843"/>
        <end position="856"/>
    </location>
</feature>
<dbReference type="PROSITE" id="PS50011">
    <property type="entry name" value="PROTEIN_KINASE_DOM"/>
    <property type="match status" value="1"/>
</dbReference>
<dbReference type="Gene3D" id="3.30.200.20">
    <property type="entry name" value="Phosphorylase Kinase, domain 1"/>
    <property type="match status" value="1"/>
</dbReference>
<dbReference type="Pfam" id="PF00069">
    <property type="entry name" value="Pkinase"/>
    <property type="match status" value="1"/>
</dbReference>
<evidence type="ECO:0000259" key="4">
    <source>
        <dbReference type="PROSITE" id="PS50011"/>
    </source>
</evidence>
<dbReference type="SMART" id="SM00220">
    <property type="entry name" value="S_TKc"/>
    <property type="match status" value="1"/>
</dbReference>
<evidence type="ECO:0000256" key="2">
    <source>
        <dbReference type="ARBA" id="ARBA00022840"/>
    </source>
</evidence>
<reference evidence="5 6" key="1">
    <citation type="submission" date="2020-11" db="EMBL/GenBank/DDBJ databases">
        <title>Kefir isolates.</title>
        <authorList>
            <person name="Marcisauskas S."/>
            <person name="Kim Y."/>
            <person name="Blasche S."/>
        </authorList>
    </citation>
    <scope>NUCLEOTIDE SEQUENCE [LARGE SCALE GENOMIC DNA]</scope>
    <source>
        <strain evidence="5 6">KR</strain>
    </source>
</reference>
<dbReference type="GO" id="GO:0004674">
    <property type="term" value="F:protein serine/threonine kinase activity"/>
    <property type="evidence" value="ECO:0007669"/>
    <property type="project" value="TreeGrafter"/>
</dbReference>
<comment type="caution">
    <text evidence="5">The sequence shown here is derived from an EMBL/GenBank/DDBJ whole genome shotgun (WGS) entry which is preliminary data.</text>
</comment>
<dbReference type="PANTHER" id="PTHR24346">
    <property type="entry name" value="MAP/MICROTUBULE AFFINITY-REGULATING KINASE"/>
    <property type="match status" value="1"/>
</dbReference>
<feature type="region of interest" description="Disordered" evidence="3">
    <location>
        <begin position="1"/>
        <end position="30"/>
    </location>
</feature>
<keyword evidence="6" id="KW-1185">Reference proteome</keyword>
<feature type="region of interest" description="Disordered" evidence="3">
    <location>
        <begin position="824"/>
        <end position="857"/>
    </location>
</feature>
<feature type="region of interest" description="Disordered" evidence="3">
    <location>
        <begin position="114"/>
        <end position="140"/>
    </location>
</feature>
<dbReference type="InterPro" id="IPR008271">
    <property type="entry name" value="Ser/Thr_kinase_AS"/>
</dbReference>
<dbReference type="Gene3D" id="1.10.510.10">
    <property type="entry name" value="Transferase(Phosphotransferase) domain 1"/>
    <property type="match status" value="1"/>
</dbReference>
<evidence type="ECO:0000256" key="3">
    <source>
        <dbReference type="SAM" id="MobiDB-lite"/>
    </source>
</evidence>
<evidence type="ECO:0000256" key="1">
    <source>
        <dbReference type="ARBA" id="ARBA00022741"/>
    </source>
</evidence>